<keyword evidence="6" id="KW-0539">Nucleus</keyword>
<dbReference type="EMBL" id="OU963865">
    <property type="protein sequence ID" value="CAH0387922.1"/>
    <property type="molecule type" value="Genomic_DNA"/>
</dbReference>
<dbReference type="Pfam" id="PF05175">
    <property type="entry name" value="MTS"/>
    <property type="match status" value="1"/>
</dbReference>
<protein>
    <recommendedName>
        <fullName evidence="15">Methyltransferase HEMK2</fullName>
    </recommendedName>
    <alternativeName>
        <fullName evidence="14">HemK methyltransferase family member 2</fullName>
    </alternativeName>
    <alternativeName>
        <fullName evidence="12">Lysine N-methyltransferase 9</fullName>
    </alternativeName>
    <alternativeName>
        <fullName evidence="11">Methylarsonite methyltransferase N6AMT1</fullName>
    </alternativeName>
    <alternativeName>
        <fullName evidence="16">Methyltransferase N6AMT1</fullName>
    </alternativeName>
    <alternativeName>
        <fullName evidence="13">Protein N(5)-glutamine methyltransferase</fullName>
    </alternativeName>
</protein>
<evidence type="ECO:0000256" key="12">
    <source>
        <dbReference type="ARBA" id="ARBA00076540"/>
    </source>
</evidence>
<dbReference type="InterPro" id="IPR007848">
    <property type="entry name" value="Small_mtfrase_dom"/>
</dbReference>
<comment type="function">
    <text evidence="9">Methyltransferase that can methylate proteins and, to a lower extent, arsenic. Catalytic subunit of a heterodimer with TRMT112, which monomethylates 'Lys-12' of histone H4 (H4K12me1), a modification present at the promoters of numerous genes encoding cell cycle regulators. Catalytic subunit of a heterodimer with TRMT112, which catalyzes N5-methylation of Glu residue of proteins with a Gly-Gln-Xaa-Xaa-Xaa-Arg motif. Methylates ETF1 on 'Gln-185'; ETF1 needs to be complexed to ERF3 in its GTP-bound form to be efficiently methylated. May also play a role in the modulation of arsenic-induced toxicity by mediating the conversion of monomethylarsonous acid (3+) into the less toxic dimethylarsonic acid. It however only plays a limited role in arsenic metabolism compared with AS3MT.</text>
</comment>
<dbReference type="SUPFAM" id="SSF53335">
    <property type="entry name" value="S-adenosyl-L-methionine-dependent methyltransferases"/>
    <property type="match status" value="1"/>
</dbReference>
<dbReference type="PANTHER" id="PTHR45875">
    <property type="entry name" value="METHYLTRANSFERASE N6AMT1"/>
    <property type="match status" value="1"/>
</dbReference>
<dbReference type="AlphaFoldDB" id="A0A9P0ABA1"/>
<keyword evidence="5" id="KW-0949">S-adenosyl-L-methionine</keyword>
<evidence type="ECO:0000256" key="14">
    <source>
        <dbReference type="ARBA" id="ARBA00083337"/>
    </source>
</evidence>
<name>A0A9P0ABA1_BEMTA</name>
<dbReference type="InterPro" id="IPR029063">
    <property type="entry name" value="SAM-dependent_MTases_sf"/>
</dbReference>
<evidence type="ECO:0000256" key="4">
    <source>
        <dbReference type="ARBA" id="ARBA00022679"/>
    </source>
</evidence>
<dbReference type="GO" id="GO:0005634">
    <property type="term" value="C:nucleus"/>
    <property type="evidence" value="ECO:0007669"/>
    <property type="project" value="UniProtKB-SubCell"/>
</dbReference>
<sequence>MSISVPKLATPDWSSDLSENVYEPSEDSFLLLDALESDLHFIQEKIQPLVLLEVGSGSGVIITALSKFLAARSFCMAVDINWDACVATCETARINDAQVDVIQMDLDSALCLNNQVDLLVFNPPYVVTPDEEIESGGIVASWAGGKTGRQVLDRLLGNLSYLLSKNSVGYFVVIEENQPEAIKVEITICWFYRGKQLRNVKFATRLYPFCVSNLCYSFISCLVSNVL</sequence>
<dbReference type="PANTHER" id="PTHR45875:SF1">
    <property type="entry name" value="METHYLTRANSFERASE N6AMT1"/>
    <property type="match status" value="1"/>
</dbReference>
<dbReference type="GO" id="GO:0036009">
    <property type="term" value="F:protein-glutamine N-methyltransferase activity"/>
    <property type="evidence" value="ECO:0007669"/>
    <property type="project" value="UniProtKB-ARBA"/>
</dbReference>
<comment type="subcellular location">
    <subcellularLocation>
        <location evidence="1">Nucleus</location>
    </subcellularLocation>
</comment>
<evidence type="ECO:0000256" key="10">
    <source>
        <dbReference type="ARBA" id="ARBA00062344"/>
    </source>
</evidence>
<dbReference type="GO" id="GO:0032259">
    <property type="term" value="P:methylation"/>
    <property type="evidence" value="ECO:0007669"/>
    <property type="project" value="UniProtKB-KW"/>
</dbReference>
<evidence type="ECO:0000256" key="9">
    <source>
        <dbReference type="ARBA" id="ARBA00053180"/>
    </source>
</evidence>
<evidence type="ECO:0000259" key="17">
    <source>
        <dbReference type="Pfam" id="PF05175"/>
    </source>
</evidence>
<dbReference type="Proteomes" id="UP001152759">
    <property type="component" value="Chromosome 4"/>
</dbReference>
<dbReference type="InterPro" id="IPR002052">
    <property type="entry name" value="DNA_methylase_N6_adenine_CS"/>
</dbReference>
<evidence type="ECO:0000256" key="8">
    <source>
        <dbReference type="ARBA" id="ARBA00050903"/>
    </source>
</evidence>
<keyword evidence="19" id="KW-1185">Reference proteome</keyword>
<evidence type="ECO:0000256" key="15">
    <source>
        <dbReference type="ARBA" id="ARBA00093624"/>
    </source>
</evidence>
<gene>
    <name evidence="18" type="ORF">BEMITA_LOCUS6879</name>
</gene>
<keyword evidence="3" id="KW-0489">Methyltransferase</keyword>
<dbReference type="KEGG" id="btab:109031221"/>
<evidence type="ECO:0000256" key="5">
    <source>
        <dbReference type="ARBA" id="ARBA00022691"/>
    </source>
</evidence>
<evidence type="ECO:0000256" key="6">
    <source>
        <dbReference type="ARBA" id="ARBA00023242"/>
    </source>
</evidence>
<proteinExistence type="inferred from homology"/>
<evidence type="ECO:0000313" key="18">
    <source>
        <dbReference type="EMBL" id="CAH0387922.1"/>
    </source>
</evidence>
<organism evidence="18 19">
    <name type="scientific">Bemisia tabaci</name>
    <name type="common">Sweetpotato whitefly</name>
    <name type="synonym">Aleurodes tabaci</name>
    <dbReference type="NCBI Taxonomy" id="7038"/>
    <lineage>
        <taxon>Eukaryota</taxon>
        <taxon>Metazoa</taxon>
        <taxon>Ecdysozoa</taxon>
        <taxon>Arthropoda</taxon>
        <taxon>Hexapoda</taxon>
        <taxon>Insecta</taxon>
        <taxon>Pterygota</taxon>
        <taxon>Neoptera</taxon>
        <taxon>Paraneoptera</taxon>
        <taxon>Hemiptera</taxon>
        <taxon>Sternorrhyncha</taxon>
        <taxon>Aleyrodoidea</taxon>
        <taxon>Aleyrodidae</taxon>
        <taxon>Aleyrodinae</taxon>
        <taxon>Bemisia</taxon>
    </lineage>
</organism>
<reference evidence="18" key="1">
    <citation type="submission" date="2021-12" db="EMBL/GenBank/DDBJ databases">
        <authorList>
            <person name="King R."/>
        </authorList>
    </citation>
    <scope>NUCLEOTIDE SEQUENCE</scope>
</reference>
<comment type="catalytic activity">
    <reaction evidence="7">
        <text>L-lysyl-[histone] + S-adenosyl-L-methionine = N(6)-methyl-L-lysyl-[histone] + S-adenosyl-L-homocysteine + H(+)</text>
        <dbReference type="Rhea" id="RHEA:10024"/>
        <dbReference type="Rhea" id="RHEA-COMP:9845"/>
        <dbReference type="Rhea" id="RHEA-COMP:9846"/>
        <dbReference type="ChEBI" id="CHEBI:15378"/>
        <dbReference type="ChEBI" id="CHEBI:29969"/>
        <dbReference type="ChEBI" id="CHEBI:57856"/>
        <dbReference type="ChEBI" id="CHEBI:59789"/>
        <dbReference type="ChEBI" id="CHEBI:61929"/>
    </reaction>
    <physiologicalReaction direction="left-to-right" evidence="7">
        <dbReference type="Rhea" id="RHEA:10025"/>
    </physiologicalReaction>
</comment>
<evidence type="ECO:0000256" key="1">
    <source>
        <dbReference type="ARBA" id="ARBA00004123"/>
    </source>
</evidence>
<keyword evidence="4" id="KW-0808">Transferase</keyword>
<dbReference type="CDD" id="cd02440">
    <property type="entry name" value="AdoMet_MTases"/>
    <property type="match status" value="1"/>
</dbReference>
<accession>A0A9P0ABA1</accession>
<evidence type="ECO:0000256" key="16">
    <source>
        <dbReference type="ARBA" id="ARBA00093667"/>
    </source>
</evidence>
<evidence type="ECO:0000256" key="11">
    <source>
        <dbReference type="ARBA" id="ARBA00075330"/>
    </source>
</evidence>
<dbReference type="Gene3D" id="3.40.50.150">
    <property type="entry name" value="Vaccinia Virus protein VP39"/>
    <property type="match status" value="1"/>
</dbReference>
<comment type="similarity">
    <text evidence="2">Belongs to the eukaryotic/archaeal PrmC-related family.</text>
</comment>
<evidence type="ECO:0000256" key="2">
    <source>
        <dbReference type="ARBA" id="ARBA00006149"/>
    </source>
</evidence>
<dbReference type="PROSITE" id="PS00092">
    <property type="entry name" value="N6_MTASE"/>
    <property type="match status" value="1"/>
</dbReference>
<dbReference type="InterPro" id="IPR052190">
    <property type="entry name" value="Euk-Arch_PrmC-MTase"/>
</dbReference>
<evidence type="ECO:0000256" key="3">
    <source>
        <dbReference type="ARBA" id="ARBA00022603"/>
    </source>
</evidence>
<comment type="subunit">
    <text evidence="10">Heterodimer; heterodimerization with TRMT112 is required for S-adenosyl-L-methionine-binding.</text>
</comment>
<evidence type="ECO:0000256" key="7">
    <source>
        <dbReference type="ARBA" id="ARBA00048619"/>
    </source>
</evidence>
<evidence type="ECO:0000313" key="19">
    <source>
        <dbReference type="Proteomes" id="UP001152759"/>
    </source>
</evidence>
<feature type="domain" description="Methyltransferase small" evidence="17">
    <location>
        <begin position="50"/>
        <end position="127"/>
    </location>
</feature>
<comment type="catalytic activity">
    <reaction evidence="8">
        <text>methylarsonous acid + S-adenosyl-L-methionine = dimethylarsinate + S-adenosyl-L-homocysteine + 2 H(+)</text>
        <dbReference type="Rhea" id="RHEA:11684"/>
        <dbReference type="ChEBI" id="CHEBI:15378"/>
        <dbReference type="ChEBI" id="CHEBI:16223"/>
        <dbReference type="ChEBI" id="CHEBI:17826"/>
        <dbReference type="ChEBI" id="CHEBI:57856"/>
        <dbReference type="ChEBI" id="CHEBI:59789"/>
    </reaction>
</comment>
<dbReference type="GO" id="GO:0035657">
    <property type="term" value="C:eRF1 methyltransferase complex"/>
    <property type="evidence" value="ECO:0007669"/>
    <property type="project" value="TreeGrafter"/>
</dbReference>
<evidence type="ECO:0000256" key="13">
    <source>
        <dbReference type="ARBA" id="ARBA00080992"/>
    </source>
</evidence>
<dbReference type="FunFam" id="3.40.50.150:FF:000077">
    <property type="entry name" value="HemK methyltransferase family member 2"/>
    <property type="match status" value="1"/>
</dbReference>
<dbReference type="GO" id="GO:0003676">
    <property type="term" value="F:nucleic acid binding"/>
    <property type="evidence" value="ECO:0007669"/>
    <property type="project" value="InterPro"/>
</dbReference>